<accession>A0A7J7UCY0</accession>
<dbReference type="EMBL" id="JABWUV010000013">
    <property type="protein sequence ID" value="KAF6310725.1"/>
    <property type="molecule type" value="Genomic_DNA"/>
</dbReference>
<evidence type="ECO:0000313" key="3">
    <source>
        <dbReference type="Proteomes" id="UP000527355"/>
    </source>
</evidence>
<evidence type="ECO:0000256" key="1">
    <source>
        <dbReference type="SAM" id="MobiDB-lite"/>
    </source>
</evidence>
<keyword evidence="3" id="KW-1185">Reference proteome</keyword>
<sequence>MKDLHSGNCYPSRERGRGPRVFPMVGGKPRICREGRPRVLVRETSYKLHPYTWTLPAAGGRLDAVCSESGSERTVVRGEHRVPGRWRWVRRGRKKPSSSQNGAERWRLTAPHRVKLPYGRGESSAGWVVFAQEPWREICC</sequence>
<reference evidence="2 3" key="1">
    <citation type="journal article" date="2020" name="Nature">
        <title>Six reference-quality genomes reveal evolution of bat adaptations.</title>
        <authorList>
            <person name="Jebb D."/>
            <person name="Huang Z."/>
            <person name="Pippel M."/>
            <person name="Hughes G.M."/>
            <person name="Lavrichenko K."/>
            <person name="Devanna P."/>
            <person name="Winkler S."/>
            <person name="Jermiin L.S."/>
            <person name="Skirmuntt E.C."/>
            <person name="Katzourakis A."/>
            <person name="Burkitt-Gray L."/>
            <person name="Ray D.A."/>
            <person name="Sullivan K.A.M."/>
            <person name="Roscito J.G."/>
            <person name="Kirilenko B.M."/>
            <person name="Davalos L.M."/>
            <person name="Corthals A.P."/>
            <person name="Power M.L."/>
            <person name="Jones G."/>
            <person name="Ransome R.D."/>
            <person name="Dechmann D.K.N."/>
            <person name="Locatelli A.G."/>
            <person name="Puechmaille S.J."/>
            <person name="Fedrigo O."/>
            <person name="Jarvis E.D."/>
            <person name="Hiller M."/>
            <person name="Vernes S.C."/>
            <person name="Myers E.W."/>
            <person name="Teeling E.C."/>
        </authorList>
    </citation>
    <scope>NUCLEOTIDE SEQUENCE [LARGE SCALE GENOMIC DNA]</scope>
    <source>
        <strain evidence="2">MMyoMyo1</strain>
        <tissue evidence="2">Flight muscle</tissue>
    </source>
</reference>
<organism evidence="2 3">
    <name type="scientific">Myotis myotis</name>
    <name type="common">Greater mouse-eared bat</name>
    <name type="synonym">Vespertilio myotis</name>
    <dbReference type="NCBI Taxonomy" id="51298"/>
    <lineage>
        <taxon>Eukaryota</taxon>
        <taxon>Metazoa</taxon>
        <taxon>Chordata</taxon>
        <taxon>Craniata</taxon>
        <taxon>Vertebrata</taxon>
        <taxon>Euteleostomi</taxon>
        <taxon>Mammalia</taxon>
        <taxon>Eutheria</taxon>
        <taxon>Laurasiatheria</taxon>
        <taxon>Chiroptera</taxon>
        <taxon>Yangochiroptera</taxon>
        <taxon>Vespertilionidae</taxon>
        <taxon>Myotis</taxon>
    </lineage>
</organism>
<name>A0A7J7UCY0_MYOMY</name>
<protein>
    <submittedName>
        <fullName evidence="2">Uncharacterized protein</fullName>
    </submittedName>
</protein>
<dbReference type="Proteomes" id="UP000527355">
    <property type="component" value="Unassembled WGS sequence"/>
</dbReference>
<proteinExistence type="predicted"/>
<evidence type="ECO:0000313" key="2">
    <source>
        <dbReference type="EMBL" id="KAF6310725.1"/>
    </source>
</evidence>
<gene>
    <name evidence="2" type="ORF">mMyoMyo1_008775</name>
</gene>
<dbReference type="AlphaFoldDB" id="A0A7J7UCY0"/>
<feature type="region of interest" description="Disordered" evidence="1">
    <location>
        <begin position="1"/>
        <end position="22"/>
    </location>
</feature>
<comment type="caution">
    <text evidence="2">The sequence shown here is derived from an EMBL/GenBank/DDBJ whole genome shotgun (WGS) entry which is preliminary data.</text>
</comment>